<evidence type="ECO:0000313" key="3">
    <source>
        <dbReference type="EMBL" id="KKA26116.1"/>
    </source>
</evidence>
<dbReference type="OrthoDB" id="5425486at2759"/>
<dbReference type="GO" id="GO:0004150">
    <property type="term" value="F:dihydroneopterin aldolase activity"/>
    <property type="evidence" value="ECO:0007669"/>
    <property type="project" value="InterPro"/>
</dbReference>
<gene>
    <name evidence="3" type="ORF">TD95_004702</name>
</gene>
<accession>A0A0F4Z7P3</accession>
<proteinExistence type="predicted"/>
<feature type="domain" description="Dihydroneopterin aldolase/epimerase" evidence="2">
    <location>
        <begin position="226"/>
        <end position="333"/>
    </location>
</feature>
<dbReference type="Gene3D" id="3.30.1130.10">
    <property type="match status" value="2"/>
</dbReference>
<dbReference type="InterPro" id="IPR006157">
    <property type="entry name" value="FolB_dom"/>
</dbReference>
<dbReference type="Proteomes" id="UP000033483">
    <property type="component" value="Unassembled WGS sequence"/>
</dbReference>
<sequence length="334" mass="36004">MDYGMTASIRTLWQTRASAGEATGSVKVTNLNSVVQAGHDAWGRSNKPQPVVISVDVALAHPFVLSRQTDDVAADTVHYGLLCKAVLGTLNHMNLRQVGSISNPHAGDVPPITLRGVLDRVWVALTGVSVSGLKALPSGEPVRQEDEDEEGAVNYDGSGVNNGRPFLDLNQIHALTVCIMFPKASLLGSGVSLTAMAVFREDAGSYLRQWRVGGSSSVVKTYGVALKIHDMRVPTLIGLNDNERLAKQVVVTDIQIDKYDEKEDTYTTLEALVQKAMIESSYGTLEALASKICSLVKMRFLPEKAHFYEGTAGWQVKLKLTKPTAVPMAEGASI</sequence>
<evidence type="ECO:0000313" key="4">
    <source>
        <dbReference type="Proteomes" id="UP000033483"/>
    </source>
</evidence>
<organism evidence="3 4">
    <name type="scientific">Thielaviopsis punctulata</name>
    <dbReference type="NCBI Taxonomy" id="72032"/>
    <lineage>
        <taxon>Eukaryota</taxon>
        <taxon>Fungi</taxon>
        <taxon>Dikarya</taxon>
        <taxon>Ascomycota</taxon>
        <taxon>Pezizomycotina</taxon>
        <taxon>Sordariomycetes</taxon>
        <taxon>Hypocreomycetidae</taxon>
        <taxon>Microascales</taxon>
        <taxon>Ceratocystidaceae</taxon>
        <taxon>Thielaviopsis</taxon>
    </lineage>
</organism>
<keyword evidence="4" id="KW-1185">Reference proteome</keyword>
<protein>
    <recommendedName>
        <fullName evidence="2">Dihydroneopterin aldolase/epimerase domain-containing protein</fullName>
    </recommendedName>
</protein>
<comment type="caution">
    <text evidence="3">The sequence shown here is derived from an EMBL/GenBank/DDBJ whole genome shotgun (WGS) entry which is preliminary data.</text>
</comment>
<evidence type="ECO:0000256" key="1">
    <source>
        <dbReference type="ARBA" id="ARBA00022909"/>
    </source>
</evidence>
<feature type="non-terminal residue" evidence="3">
    <location>
        <position position="334"/>
    </location>
</feature>
<dbReference type="EMBL" id="LAEV01002290">
    <property type="protein sequence ID" value="KKA26116.1"/>
    <property type="molecule type" value="Genomic_DNA"/>
</dbReference>
<reference evidence="3 4" key="1">
    <citation type="submission" date="2015-03" db="EMBL/GenBank/DDBJ databases">
        <authorList>
            <person name="Radwan O."/>
            <person name="Al-Naeli F.A."/>
            <person name="Rendon G.A."/>
            <person name="Fields C."/>
        </authorList>
    </citation>
    <scope>NUCLEOTIDE SEQUENCE [LARGE SCALE GENOMIC DNA]</scope>
    <source>
        <strain evidence="3">CR-DP1</strain>
    </source>
</reference>
<dbReference type="SMART" id="SM00905">
    <property type="entry name" value="FolB"/>
    <property type="match status" value="1"/>
</dbReference>
<name>A0A0F4Z7P3_9PEZI</name>
<dbReference type="SUPFAM" id="SSF55620">
    <property type="entry name" value="Tetrahydrobiopterin biosynthesis enzymes-like"/>
    <property type="match status" value="1"/>
</dbReference>
<keyword evidence="1" id="KW-0289">Folate biosynthesis</keyword>
<dbReference type="Pfam" id="PF02152">
    <property type="entry name" value="FolB"/>
    <property type="match status" value="1"/>
</dbReference>
<evidence type="ECO:0000259" key="2">
    <source>
        <dbReference type="SMART" id="SM00905"/>
    </source>
</evidence>
<dbReference type="InterPro" id="IPR043133">
    <property type="entry name" value="GTP-CH-I_C/QueF"/>
</dbReference>
<dbReference type="AlphaFoldDB" id="A0A0F4Z7P3"/>
<dbReference type="GO" id="GO:0046656">
    <property type="term" value="P:folic acid biosynthetic process"/>
    <property type="evidence" value="ECO:0007669"/>
    <property type="project" value="UniProtKB-KW"/>
</dbReference>